<dbReference type="InterPro" id="IPR002347">
    <property type="entry name" value="SDR_fam"/>
</dbReference>
<dbReference type="SUPFAM" id="SSF51735">
    <property type="entry name" value="NAD(P)-binding Rossmann-fold domains"/>
    <property type="match status" value="1"/>
</dbReference>
<dbReference type="PANTHER" id="PTHR43157">
    <property type="entry name" value="PHOSPHATIDYLINOSITOL-GLYCAN BIOSYNTHESIS CLASS F PROTEIN-RELATED"/>
    <property type="match status" value="1"/>
</dbReference>
<evidence type="ECO:0000313" key="2">
    <source>
        <dbReference type="EMBL" id="KAJ5311538.1"/>
    </source>
</evidence>
<dbReference type="OrthoDB" id="191139at2759"/>
<accession>A0A9W9PVP2</accession>
<dbReference type="Proteomes" id="UP001147746">
    <property type="component" value="Unassembled WGS sequence"/>
</dbReference>
<dbReference type="AlphaFoldDB" id="A0A9W9PVP2"/>
<comment type="caution">
    <text evidence="2">The sequence shown here is derived from an EMBL/GenBank/DDBJ whole genome shotgun (WGS) entry which is preliminary data.</text>
</comment>
<reference evidence="2" key="2">
    <citation type="journal article" date="2023" name="IMA Fungus">
        <title>Comparative genomic study of the Penicillium genus elucidates a diverse pangenome and 15 lateral gene transfer events.</title>
        <authorList>
            <person name="Petersen C."/>
            <person name="Sorensen T."/>
            <person name="Nielsen M.R."/>
            <person name="Sondergaard T.E."/>
            <person name="Sorensen J.L."/>
            <person name="Fitzpatrick D.A."/>
            <person name="Frisvad J.C."/>
            <person name="Nielsen K.L."/>
        </authorList>
    </citation>
    <scope>NUCLEOTIDE SEQUENCE</scope>
    <source>
        <strain evidence="2">IBT 21472</strain>
    </source>
</reference>
<sequence>MPSSKDLPPSAVPFFPTQFIRNQFCSKPKYLPSDTDLSNQVAIITGSNTGLGYECARQFLSHKVSELILAVRSAEKGEGAANKLRKKYPNATIKVWHLDMSSYESVKEFVARVEKELHRLDIAILNAGVAPVGFKTAPETGHEDCVQVNYLSTMLLSILLLPVLKRMSPDGVPGRLTIITSMLSMIAKFANKKEIPLLPAFDNEKLFDAYDIYPTSKFLCQMFFWKLSDLVSADDVVMNLVEPGFIKGTELQRDLNGVGKMALGLLKAASARSVQVGVSTYLDAVVAKGKESHGCVLMNWDIFPYPSFMYSPEGKEVMGRLWDETMKEFSSFDVDATLKFL</sequence>
<dbReference type="GO" id="GO:0016491">
    <property type="term" value="F:oxidoreductase activity"/>
    <property type="evidence" value="ECO:0007669"/>
    <property type="project" value="UniProtKB-KW"/>
</dbReference>
<organism evidence="2 3">
    <name type="scientific">Penicillium atrosanguineum</name>
    <dbReference type="NCBI Taxonomy" id="1132637"/>
    <lineage>
        <taxon>Eukaryota</taxon>
        <taxon>Fungi</taxon>
        <taxon>Dikarya</taxon>
        <taxon>Ascomycota</taxon>
        <taxon>Pezizomycotina</taxon>
        <taxon>Eurotiomycetes</taxon>
        <taxon>Eurotiomycetidae</taxon>
        <taxon>Eurotiales</taxon>
        <taxon>Aspergillaceae</taxon>
        <taxon>Penicillium</taxon>
    </lineage>
</organism>
<dbReference type="Pfam" id="PF00106">
    <property type="entry name" value="adh_short"/>
    <property type="match status" value="1"/>
</dbReference>
<evidence type="ECO:0000256" key="1">
    <source>
        <dbReference type="ARBA" id="ARBA00023002"/>
    </source>
</evidence>
<keyword evidence="3" id="KW-1185">Reference proteome</keyword>
<name>A0A9W9PVP2_9EURO</name>
<gene>
    <name evidence="2" type="ORF">N7476_007398</name>
</gene>
<dbReference type="PANTHER" id="PTHR43157:SF35">
    <property type="entry name" value="DEHYDROGENASE_REDUCTASE FAMILY PROTEIN, PUTATIVE-RELATED"/>
    <property type="match status" value="1"/>
</dbReference>
<dbReference type="EMBL" id="JAPZBO010000007">
    <property type="protein sequence ID" value="KAJ5311538.1"/>
    <property type="molecule type" value="Genomic_DNA"/>
</dbReference>
<evidence type="ECO:0000313" key="3">
    <source>
        <dbReference type="Proteomes" id="UP001147746"/>
    </source>
</evidence>
<keyword evidence="1" id="KW-0560">Oxidoreductase</keyword>
<proteinExistence type="predicted"/>
<dbReference type="Gene3D" id="3.40.50.720">
    <property type="entry name" value="NAD(P)-binding Rossmann-like Domain"/>
    <property type="match status" value="1"/>
</dbReference>
<protein>
    <submittedName>
        <fullName evidence="2">Uncharacterized protein</fullName>
    </submittedName>
</protein>
<dbReference type="InterPro" id="IPR036291">
    <property type="entry name" value="NAD(P)-bd_dom_sf"/>
</dbReference>
<reference evidence="2" key="1">
    <citation type="submission" date="2022-12" db="EMBL/GenBank/DDBJ databases">
        <authorList>
            <person name="Petersen C."/>
        </authorList>
    </citation>
    <scope>NUCLEOTIDE SEQUENCE</scope>
    <source>
        <strain evidence="2">IBT 21472</strain>
    </source>
</reference>
<dbReference type="PRINTS" id="PR00081">
    <property type="entry name" value="GDHRDH"/>
</dbReference>